<feature type="signal peptide" evidence="3">
    <location>
        <begin position="1"/>
        <end position="24"/>
    </location>
</feature>
<dbReference type="Pfam" id="PF08139">
    <property type="entry name" value="LPAM_1"/>
    <property type="match status" value="1"/>
</dbReference>
<dbReference type="InterPro" id="IPR012640">
    <property type="entry name" value="Membr_lipoprot_lipid_attach_CS"/>
</dbReference>
<gene>
    <name evidence="4" type="ORF">H8F01_19765</name>
</gene>
<dbReference type="KEGG" id="dtl:H8F01_19765"/>
<dbReference type="EMBL" id="CP060412">
    <property type="protein sequence ID" value="QNK01258.1"/>
    <property type="molecule type" value="Genomic_DNA"/>
</dbReference>
<feature type="chain" id="PRO_5028855864" description="Type IV secretion system putative lipoprotein virB7" evidence="3">
    <location>
        <begin position="25"/>
        <end position="91"/>
    </location>
</feature>
<organism evidence="4 5">
    <name type="scientific">Dyella telluris</name>
    <dbReference type="NCBI Taxonomy" id="2763498"/>
    <lineage>
        <taxon>Bacteria</taxon>
        <taxon>Pseudomonadati</taxon>
        <taxon>Pseudomonadota</taxon>
        <taxon>Gammaproteobacteria</taxon>
        <taxon>Lysobacterales</taxon>
        <taxon>Rhodanobacteraceae</taxon>
        <taxon>Dyella</taxon>
    </lineage>
</organism>
<proteinExistence type="predicted"/>
<accession>A0A7G8Q3A0</accession>
<dbReference type="PROSITE" id="PS51257">
    <property type="entry name" value="PROKAR_LIPOPROTEIN"/>
    <property type="match status" value="1"/>
</dbReference>
<reference evidence="4 5" key="1">
    <citation type="submission" date="2020-08" db="EMBL/GenBank/DDBJ databases">
        <title>Dyella sp. G9 isolated from forest soil.</title>
        <authorList>
            <person name="Fu J."/>
            <person name="Qiu L."/>
        </authorList>
    </citation>
    <scope>NUCLEOTIDE SEQUENCE [LARGE SCALE GENOMIC DNA]</scope>
    <source>
        <strain evidence="4 5">G9</strain>
    </source>
</reference>
<dbReference type="RefSeq" id="WP_187056720.1">
    <property type="nucleotide sequence ID" value="NZ_CP060412.1"/>
</dbReference>
<dbReference type="AlphaFoldDB" id="A0A7G8Q3A0"/>
<dbReference type="Proteomes" id="UP000515873">
    <property type="component" value="Chromosome"/>
</dbReference>
<evidence type="ECO:0000256" key="2">
    <source>
        <dbReference type="ARBA" id="ARBA00022729"/>
    </source>
</evidence>
<evidence type="ECO:0000313" key="4">
    <source>
        <dbReference type="EMBL" id="QNK01258.1"/>
    </source>
</evidence>
<name>A0A7G8Q3A0_9GAMM</name>
<evidence type="ECO:0000256" key="1">
    <source>
        <dbReference type="ARBA" id="ARBA00017922"/>
    </source>
</evidence>
<evidence type="ECO:0000256" key="3">
    <source>
        <dbReference type="SAM" id="SignalP"/>
    </source>
</evidence>
<keyword evidence="2 3" id="KW-0732">Signal</keyword>
<protein>
    <recommendedName>
        <fullName evidence="1">Type IV secretion system putative lipoprotein virB7</fullName>
    </recommendedName>
</protein>
<sequence length="91" mass="9538">MKRLIAVALATLALAACSSGPSTDDVKAAVRKQMTAIGGSQAADLYAREIDAIKVLGCKSVDHGYECDVQGVGGVQRQRFVKTDDGWALAQ</sequence>
<evidence type="ECO:0000313" key="5">
    <source>
        <dbReference type="Proteomes" id="UP000515873"/>
    </source>
</evidence>
<keyword evidence="5" id="KW-1185">Reference proteome</keyword>